<evidence type="ECO:0000313" key="7">
    <source>
        <dbReference type="Proteomes" id="UP000024404"/>
    </source>
</evidence>
<protein>
    <submittedName>
        <fullName evidence="6">Tub domain-containing protein</fullName>
    </submittedName>
</protein>
<dbReference type="PANTHER" id="PTHR16517:SF7">
    <property type="entry name" value="PROTEIN KING TUBBY"/>
    <property type="match status" value="1"/>
</dbReference>
<feature type="region of interest" description="Disordered" evidence="4">
    <location>
        <begin position="116"/>
        <end position="142"/>
    </location>
</feature>
<dbReference type="InterPro" id="IPR018066">
    <property type="entry name" value="Tubby_C_CS"/>
</dbReference>
<dbReference type="GO" id="GO:0005737">
    <property type="term" value="C:cytoplasm"/>
    <property type="evidence" value="ECO:0007669"/>
    <property type="project" value="UniProtKB-SubCell"/>
</dbReference>
<evidence type="ECO:0000256" key="1">
    <source>
        <dbReference type="ARBA" id="ARBA00004496"/>
    </source>
</evidence>
<sequence length="444" mass="50550">MMSNNKEWMKQRLEKQKKIMEEHLRQKRRLSSANVRPNDTSLMLMAMERNYNKLCSYNGPLSCTSLEDPDRISPIIPSESPPGTVDSESHIPIAISDLTVAPVTSGSAVAAVTTSHYNESSSEENISKPTQNLTTTTSVPSSTSAIMNDDEAVIEPYKDEIEENVLPFKFIVAENPDMNAIITNLEIFVTTPAKRNVTYKCRITRDKKGVDRSIYPIYYLHLEKDDEKRIFLLAARRRKKSATANYLFSIDPTDLKRSGNSFIGKVRSNALGTQFTLYDNGENPKKSWVIGDSVRQELAAVIYDTNVFGFKGPRKMTVLIPGICDPENYRRQIIRPLLEKDSILEKWKNRKAHDLIALHNKSPSWNEVKNFAETQSYVLNFHGRVTQPSIKNFQIIHDVDPKYIIMQFGRIDYDVFTMDFRYPLSALQAFGIAMTSFHGKIACE</sequence>
<dbReference type="Proteomes" id="UP000024404">
    <property type="component" value="Unassembled WGS sequence"/>
</dbReference>
<evidence type="ECO:0000256" key="3">
    <source>
        <dbReference type="ARBA" id="ARBA00022490"/>
    </source>
</evidence>
<reference evidence="6" key="2">
    <citation type="submission" date="2022-06" db="UniProtKB">
        <authorList>
            <consortium name="EnsemblMetazoa"/>
        </authorList>
    </citation>
    <scope>IDENTIFICATION</scope>
</reference>
<evidence type="ECO:0000256" key="4">
    <source>
        <dbReference type="SAM" id="MobiDB-lite"/>
    </source>
</evidence>
<dbReference type="GO" id="GO:1990075">
    <property type="term" value="C:periciliary membrane compartment"/>
    <property type="evidence" value="ECO:0007669"/>
    <property type="project" value="EnsemblMetazoa"/>
</dbReference>
<dbReference type="AlphaFoldDB" id="A0A8R1TKW7"/>
<dbReference type="EnsemblMetazoa" id="OVOC11413.1">
    <property type="protein sequence ID" value="OVOC11413.1"/>
    <property type="gene ID" value="WBGene00248222"/>
</dbReference>
<dbReference type="Gene3D" id="3.20.90.10">
    <property type="entry name" value="Tubby Protein, Chain A"/>
    <property type="match status" value="1"/>
</dbReference>
<comment type="subcellular location">
    <subcellularLocation>
        <location evidence="1">Cytoplasm</location>
    </subcellularLocation>
</comment>
<dbReference type="Pfam" id="PF01167">
    <property type="entry name" value="Tub"/>
    <property type="match status" value="1"/>
</dbReference>
<dbReference type="GO" id="GO:0097500">
    <property type="term" value="P:receptor localization to non-motile cilium"/>
    <property type="evidence" value="ECO:0007669"/>
    <property type="project" value="EnsemblMetazoa"/>
</dbReference>
<feature type="compositionally biased region" description="Polar residues" evidence="4">
    <location>
        <begin position="116"/>
        <end position="133"/>
    </location>
</feature>
<dbReference type="EMBL" id="CMVM020000358">
    <property type="status" value="NOT_ANNOTATED_CDS"/>
    <property type="molecule type" value="Genomic_DNA"/>
</dbReference>
<dbReference type="GO" id="GO:0097730">
    <property type="term" value="C:non-motile cilium"/>
    <property type="evidence" value="ECO:0007669"/>
    <property type="project" value="EnsemblMetazoa"/>
</dbReference>
<dbReference type="PANTHER" id="PTHR16517">
    <property type="entry name" value="TUBBY-RELATED"/>
    <property type="match status" value="1"/>
</dbReference>
<dbReference type="PRINTS" id="PR01573">
    <property type="entry name" value="SUPERTUBBY"/>
</dbReference>
<feature type="domain" description="Tubby C-terminal" evidence="5">
    <location>
        <begin position="190"/>
        <end position="438"/>
    </location>
</feature>
<reference evidence="7" key="1">
    <citation type="submission" date="2013-10" db="EMBL/GenBank/DDBJ databases">
        <title>Genome sequencing of Onchocerca volvulus.</title>
        <authorList>
            <person name="Cotton J."/>
            <person name="Tsai J."/>
            <person name="Stanley E."/>
            <person name="Tracey A."/>
            <person name="Holroyd N."/>
            <person name="Lustigman S."/>
            <person name="Berriman M."/>
        </authorList>
    </citation>
    <scope>NUCLEOTIDE SEQUENCE</scope>
</reference>
<keyword evidence="3" id="KW-0963">Cytoplasm</keyword>
<dbReference type="PROSITE" id="PS01201">
    <property type="entry name" value="TUB_2"/>
    <property type="match status" value="1"/>
</dbReference>
<dbReference type="GO" id="GO:0050769">
    <property type="term" value="P:positive regulation of neurogenesis"/>
    <property type="evidence" value="ECO:0007669"/>
    <property type="project" value="EnsemblMetazoa"/>
</dbReference>
<name>A0A8R1TKW7_ONCVO</name>
<dbReference type="InterPro" id="IPR025659">
    <property type="entry name" value="Tubby-like_C"/>
</dbReference>
<accession>A0A8R1TKW7</accession>
<evidence type="ECO:0000313" key="6">
    <source>
        <dbReference type="EnsemblMetazoa" id="OVOC11413.1"/>
    </source>
</evidence>
<proteinExistence type="inferred from homology"/>
<comment type="similarity">
    <text evidence="2">Belongs to the TUB family.</text>
</comment>
<organism evidence="6 7">
    <name type="scientific">Onchocerca volvulus</name>
    <dbReference type="NCBI Taxonomy" id="6282"/>
    <lineage>
        <taxon>Eukaryota</taxon>
        <taxon>Metazoa</taxon>
        <taxon>Ecdysozoa</taxon>
        <taxon>Nematoda</taxon>
        <taxon>Chromadorea</taxon>
        <taxon>Rhabditida</taxon>
        <taxon>Spirurina</taxon>
        <taxon>Spiruromorpha</taxon>
        <taxon>Filarioidea</taxon>
        <taxon>Onchocercidae</taxon>
        <taxon>Onchocerca</taxon>
    </lineage>
</organism>
<evidence type="ECO:0000256" key="2">
    <source>
        <dbReference type="ARBA" id="ARBA00007129"/>
    </source>
</evidence>
<dbReference type="SUPFAM" id="SSF54518">
    <property type="entry name" value="Tubby C-terminal domain-like"/>
    <property type="match status" value="1"/>
</dbReference>
<evidence type="ECO:0000259" key="5">
    <source>
        <dbReference type="Pfam" id="PF01167"/>
    </source>
</evidence>
<keyword evidence="7" id="KW-1185">Reference proteome</keyword>
<dbReference type="InterPro" id="IPR000007">
    <property type="entry name" value="Tubby_C"/>
</dbReference>